<accession>A0ABY2QEI0</accession>
<organism evidence="2 3">
    <name type="scientific">Sphingomonas olei</name>
    <dbReference type="NCBI Taxonomy" id="1886787"/>
    <lineage>
        <taxon>Bacteria</taxon>
        <taxon>Pseudomonadati</taxon>
        <taxon>Pseudomonadota</taxon>
        <taxon>Alphaproteobacteria</taxon>
        <taxon>Sphingomonadales</taxon>
        <taxon>Sphingomonadaceae</taxon>
        <taxon>Sphingomonas</taxon>
    </lineage>
</organism>
<feature type="transmembrane region" description="Helical" evidence="1">
    <location>
        <begin position="84"/>
        <end position="109"/>
    </location>
</feature>
<keyword evidence="1" id="KW-0472">Membrane</keyword>
<gene>
    <name evidence="2" type="ORF">E5988_15710</name>
</gene>
<comment type="caution">
    <text evidence="2">The sequence shown here is derived from an EMBL/GenBank/DDBJ whole genome shotgun (WGS) entry which is preliminary data.</text>
</comment>
<evidence type="ECO:0000256" key="1">
    <source>
        <dbReference type="SAM" id="Phobius"/>
    </source>
</evidence>
<sequence>MNARALIALLSGTLFGAGLAVSGMADPARVRAFLDIAGRWDPTLAFVMAGALVPMAIAWSLANTRAAPLVDVEFHVPETRTIDARLLGGAALFGIGWGIAGLCPGPAIADLALRPAPAAVFVAAMLIGFALHRLLDRPRAHRPTTATA</sequence>
<dbReference type="EMBL" id="SSTI01000016">
    <property type="protein sequence ID" value="THG37571.1"/>
    <property type="molecule type" value="Genomic_DNA"/>
</dbReference>
<feature type="transmembrane region" description="Helical" evidence="1">
    <location>
        <begin position="115"/>
        <end position="135"/>
    </location>
</feature>
<reference evidence="2 3" key="1">
    <citation type="submission" date="2019-04" db="EMBL/GenBank/DDBJ databases">
        <title>Microbes associate with the intestines of laboratory mice.</title>
        <authorList>
            <person name="Navarre W."/>
            <person name="Wong E."/>
            <person name="Huang K.C."/>
            <person name="Tropini C."/>
            <person name="Ng K."/>
            <person name="Yu B."/>
        </authorList>
    </citation>
    <scope>NUCLEOTIDE SEQUENCE [LARGE SCALE GENOMIC DNA]</scope>
    <source>
        <strain evidence="2 3">NM83_B4-11</strain>
    </source>
</reference>
<dbReference type="Pfam" id="PF20398">
    <property type="entry name" value="DUF6691"/>
    <property type="match status" value="1"/>
</dbReference>
<keyword evidence="1" id="KW-0812">Transmembrane</keyword>
<name>A0ABY2QEI0_9SPHN</name>
<protein>
    <submittedName>
        <fullName evidence="2">YeeE/YedE family protein</fullName>
    </submittedName>
</protein>
<feature type="transmembrane region" description="Helical" evidence="1">
    <location>
        <begin position="44"/>
        <end position="63"/>
    </location>
</feature>
<keyword evidence="3" id="KW-1185">Reference proteome</keyword>
<dbReference type="Proteomes" id="UP000308038">
    <property type="component" value="Unassembled WGS sequence"/>
</dbReference>
<keyword evidence="1" id="KW-1133">Transmembrane helix</keyword>
<proteinExistence type="predicted"/>
<evidence type="ECO:0000313" key="2">
    <source>
        <dbReference type="EMBL" id="THG37571.1"/>
    </source>
</evidence>
<evidence type="ECO:0000313" key="3">
    <source>
        <dbReference type="Proteomes" id="UP000308038"/>
    </source>
</evidence>
<dbReference type="InterPro" id="IPR046513">
    <property type="entry name" value="DUF6691"/>
</dbReference>